<dbReference type="GO" id="GO:0004497">
    <property type="term" value="F:monooxygenase activity"/>
    <property type="evidence" value="ECO:0007669"/>
    <property type="project" value="UniProtKB-KW"/>
</dbReference>
<dbReference type="PRINTS" id="PR00463">
    <property type="entry name" value="EP450I"/>
</dbReference>
<dbReference type="EMBL" id="CVQI01012224">
    <property type="protein sequence ID" value="CRK21617.1"/>
    <property type="molecule type" value="Genomic_DNA"/>
</dbReference>
<evidence type="ECO:0000313" key="9">
    <source>
        <dbReference type="Proteomes" id="UP000045706"/>
    </source>
</evidence>
<keyword evidence="5 6" id="KW-0408">Iron</keyword>
<organism evidence="8 9">
    <name type="scientific">Verticillium longisporum</name>
    <name type="common">Verticillium dahliae var. longisporum</name>
    <dbReference type="NCBI Taxonomy" id="100787"/>
    <lineage>
        <taxon>Eukaryota</taxon>
        <taxon>Fungi</taxon>
        <taxon>Dikarya</taxon>
        <taxon>Ascomycota</taxon>
        <taxon>Pezizomycotina</taxon>
        <taxon>Sordariomycetes</taxon>
        <taxon>Hypocreomycetidae</taxon>
        <taxon>Glomerellales</taxon>
        <taxon>Plectosphaerellaceae</taxon>
        <taxon>Verticillium</taxon>
    </lineage>
</organism>
<evidence type="ECO:0000256" key="7">
    <source>
        <dbReference type="RuleBase" id="RU000461"/>
    </source>
</evidence>
<keyword evidence="3 6" id="KW-0349">Heme</keyword>
<dbReference type="InterPro" id="IPR050121">
    <property type="entry name" value="Cytochrome_P450_monoxygenase"/>
</dbReference>
<dbReference type="CDD" id="cd11060">
    <property type="entry name" value="CYP57A1-like"/>
    <property type="match status" value="1"/>
</dbReference>
<evidence type="ECO:0008006" key="10">
    <source>
        <dbReference type="Google" id="ProtNLM"/>
    </source>
</evidence>
<dbReference type="AlphaFoldDB" id="A0A0G4LHV0"/>
<dbReference type="PANTHER" id="PTHR24305:SF232">
    <property type="entry name" value="P450, PUTATIVE (EUROFUNG)-RELATED"/>
    <property type="match status" value="1"/>
</dbReference>
<keyword evidence="7" id="KW-0560">Oxidoreductase</keyword>
<evidence type="ECO:0000313" key="8">
    <source>
        <dbReference type="EMBL" id="CRK21617.1"/>
    </source>
</evidence>
<dbReference type="InterPro" id="IPR001128">
    <property type="entry name" value="Cyt_P450"/>
</dbReference>
<reference evidence="9" key="1">
    <citation type="submission" date="2015-05" db="EMBL/GenBank/DDBJ databases">
        <authorList>
            <person name="Fogelqvist Johan"/>
        </authorList>
    </citation>
    <scope>NUCLEOTIDE SEQUENCE [LARGE SCALE GENOMIC DNA]</scope>
</reference>
<dbReference type="PRINTS" id="PR00385">
    <property type="entry name" value="P450"/>
</dbReference>
<proteinExistence type="inferred from homology"/>
<dbReference type="Gene3D" id="1.10.630.10">
    <property type="entry name" value="Cytochrome P450"/>
    <property type="match status" value="1"/>
</dbReference>
<dbReference type="GO" id="GO:0005506">
    <property type="term" value="F:iron ion binding"/>
    <property type="evidence" value="ECO:0007669"/>
    <property type="project" value="InterPro"/>
</dbReference>
<gene>
    <name evidence="8" type="ORF">BN1723_002741</name>
</gene>
<dbReference type="SUPFAM" id="SSF48264">
    <property type="entry name" value="Cytochrome P450"/>
    <property type="match status" value="1"/>
</dbReference>
<dbReference type="GO" id="GO:0020037">
    <property type="term" value="F:heme binding"/>
    <property type="evidence" value="ECO:0007669"/>
    <property type="project" value="InterPro"/>
</dbReference>
<dbReference type="InterPro" id="IPR017972">
    <property type="entry name" value="Cyt_P450_CS"/>
</dbReference>
<comment type="cofactor">
    <cofactor evidence="1 6">
        <name>heme</name>
        <dbReference type="ChEBI" id="CHEBI:30413"/>
    </cofactor>
</comment>
<comment type="similarity">
    <text evidence="2 7">Belongs to the cytochrome P450 family.</text>
</comment>
<dbReference type="Pfam" id="PF00067">
    <property type="entry name" value="p450"/>
    <property type="match status" value="1"/>
</dbReference>
<dbReference type="InterPro" id="IPR002401">
    <property type="entry name" value="Cyt_P450_E_grp-I"/>
</dbReference>
<name>A0A0G4LHV0_VERLO</name>
<sequence>MCITLAVAENPKTGRHRPMFRSLLCAPIPRDGLPIPTFRVIHHSGSLVPPSKLILRGSLFLTEAAVALLVPRYLLLTGPPPVRSSYLKMADDSSSLGLERAPPATGIVTEKSPFPILFLIPAATFLLWCLYEELYSPLRKYPGPFFGRWTRLWYMYWNWTGNSQLQLERLHNKYGPIVRITPYIIDVDIPEIIQTVFSTKGNWLKTPWYHGSSALVNNQIVLNLFSQTNPKQHAKERKPIAKFYSPSATAALEPHIDSVIKKLCQDLERRFINVPDDKREFDLGQWILFYTWDVTGAVTFSKPFGYLDKGFDFDGVLHAADKAQDYFVVVGAMPFLDRVFDKNPVYRVGPPGFNTSTGISIQRLQDRYTGADKEYHNPDIPDFLDRFIAAKNDDPENVSDPQIISWLMVNMIAGSDTTAITIRSALYFSLSNPKVWSRLNDEIRSKRFQERGMVPPAYKEVRAIPYVDAVVREALRILPGVSMSMERYVPAGGFTLPNGDYLPGGTIIGVSPYITNRNQSVFGVGADAFRPERWLRDEVGGETEESFQSRLTLMNKADLSFGGGSRSCIGKNLGLFQSYKVLATLITLYDIELSEKADWKVICSWFPRQEGLRVRMRRRS</sequence>
<dbReference type="Proteomes" id="UP000045706">
    <property type="component" value="Unassembled WGS sequence"/>
</dbReference>
<dbReference type="InterPro" id="IPR036396">
    <property type="entry name" value="Cyt_P450_sf"/>
</dbReference>
<evidence type="ECO:0000256" key="1">
    <source>
        <dbReference type="ARBA" id="ARBA00001971"/>
    </source>
</evidence>
<evidence type="ECO:0000256" key="4">
    <source>
        <dbReference type="ARBA" id="ARBA00022723"/>
    </source>
</evidence>
<evidence type="ECO:0000256" key="5">
    <source>
        <dbReference type="ARBA" id="ARBA00023004"/>
    </source>
</evidence>
<accession>A0A0G4LHV0</accession>
<dbReference type="PROSITE" id="PS00086">
    <property type="entry name" value="CYTOCHROME_P450"/>
    <property type="match status" value="1"/>
</dbReference>
<evidence type="ECO:0000256" key="6">
    <source>
        <dbReference type="PIRSR" id="PIRSR602401-1"/>
    </source>
</evidence>
<evidence type="ECO:0000256" key="2">
    <source>
        <dbReference type="ARBA" id="ARBA00010617"/>
    </source>
</evidence>
<dbReference type="GO" id="GO:0016705">
    <property type="term" value="F:oxidoreductase activity, acting on paired donors, with incorporation or reduction of molecular oxygen"/>
    <property type="evidence" value="ECO:0007669"/>
    <property type="project" value="InterPro"/>
</dbReference>
<protein>
    <recommendedName>
        <fullName evidence="10">Pisatin demethylase</fullName>
    </recommendedName>
</protein>
<keyword evidence="7" id="KW-0503">Monooxygenase</keyword>
<keyword evidence="4 6" id="KW-0479">Metal-binding</keyword>
<feature type="binding site" description="axial binding residue" evidence="6">
    <location>
        <position position="568"/>
    </location>
    <ligand>
        <name>heme</name>
        <dbReference type="ChEBI" id="CHEBI:30413"/>
    </ligand>
    <ligandPart>
        <name>Fe</name>
        <dbReference type="ChEBI" id="CHEBI:18248"/>
    </ligandPart>
</feature>
<dbReference type="PANTHER" id="PTHR24305">
    <property type="entry name" value="CYTOCHROME P450"/>
    <property type="match status" value="1"/>
</dbReference>
<evidence type="ECO:0000256" key="3">
    <source>
        <dbReference type="ARBA" id="ARBA00022617"/>
    </source>
</evidence>